<evidence type="ECO:0000313" key="1">
    <source>
        <dbReference type="EMBL" id="MFC3616009.1"/>
    </source>
</evidence>
<evidence type="ECO:0000313" key="2">
    <source>
        <dbReference type="Proteomes" id="UP001595629"/>
    </source>
</evidence>
<dbReference type="Proteomes" id="UP001595629">
    <property type="component" value="Unassembled WGS sequence"/>
</dbReference>
<comment type="caution">
    <text evidence="1">The sequence shown here is derived from an EMBL/GenBank/DDBJ whole genome shotgun (WGS) entry which is preliminary data.</text>
</comment>
<sequence length="120" mass="13235">MDRKPADTHAVCLVLHPNPIIAADLSEILIEGGIPANQTSIATSIDIPTGAPVRLVIVDARLYRQAEHGLWDAMMRMGTHLLVLEDMSARDLPVAPNMRTLEQPFRTDEVLKTLRDMGTI</sequence>
<dbReference type="RefSeq" id="WP_386737307.1">
    <property type="nucleotide sequence ID" value="NZ_JBHRXI010000029.1"/>
</dbReference>
<protein>
    <submittedName>
        <fullName evidence="1">Uncharacterized protein</fullName>
    </submittedName>
</protein>
<reference evidence="2" key="1">
    <citation type="journal article" date="2019" name="Int. J. Syst. Evol. Microbiol.">
        <title>The Global Catalogue of Microorganisms (GCM) 10K type strain sequencing project: providing services to taxonomists for standard genome sequencing and annotation.</title>
        <authorList>
            <consortium name="The Broad Institute Genomics Platform"/>
            <consortium name="The Broad Institute Genome Sequencing Center for Infectious Disease"/>
            <person name="Wu L."/>
            <person name="Ma J."/>
        </authorList>
    </citation>
    <scope>NUCLEOTIDE SEQUENCE [LARGE SCALE GENOMIC DNA]</scope>
    <source>
        <strain evidence="2">KCTC 42911</strain>
    </source>
</reference>
<keyword evidence="2" id="KW-1185">Reference proteome</keyword>
<proteinExistence type="predicted"/>
<gene>
    <name evidence="1" type="ORF">ACFORG_19835</name>
</gene>
<accession>A0ABV7TMK4</accession>
<organism evidence="1 2">
    <name type="scientific">Lutimaribacter marinistellae</name>
    <dbReference type="NCBI Taxonomy" id="1820329"/>
    <lineage>
        <taxon>Bacteria</taxon>
        <taxon>Pseudomonadati</taxon>
        <taxon>Pseudomonadota</taxon>
        <taxon>Alphaproteobacteria</taxon>
        <taxon>Rhodobacterales</taxon>
        <taxon>Roseobacteraceae</taxon>
        <taxon>Lutimaribacter</taxon>
    </lineage>
</organism>
<name>A0ABV7TMK4_9RHOB</name>
<dbReference type="EMBL" id="JBHRXI010000029">
    <property type="protein sequence ID" value="MFC3616009.1"/>
    <property type="molecule type" value="Genomic_DNA"/>
</dbReference>